<name>A0A330L4S0_9BACT</name>
<dbReference type="InterPro" id="IPR050574">
    <property type="entry name" value="HPF/YfiA_ribosome-assoc"/>
</dbReference>
<gene>
    <name evidence="4" type="ORF">NITLEN_110051</name>
</gene>
<dbReference type="Pfam" id="PF02482">
    <property type="entry name" value="Ribosomal_S30AE"/>
    <property type="match status" value="1"/>
</dbReference>
<dbReference type="OrthoDB" id="9794975at2"/>
<protein>
    <recommendedName>
        <fullName evidence="3">Ribosome hibernation promoting factor</fullName>
    </recommendedName>
</protein>
<keyword evidence="4" id="KW-0687">Ribonucleoprotein</keyword>
<dbReference type="GO" id="GO:0045900">
    <property type="term" value="P:negative regulation of translational elongation"/>
    <property type="evidence" value="ECO:0007669"/>
    <property type="project" value="TreeGrafter"/>
</dbReference>
<dbReference type="InterPro" id="IPR036567">
    <property type="entry name" value="RHF-like"/>
</dbReference>
<evidence type="ECO:0000313" key="5">
    <source>
        <dbReference type="Proteomes" id="UP000248168"/>
    </source>
</evidence>
<evidence type="ECO:0000256" key="1">
    <source>
        <dbReference type="ARBA" id="ARBA00022845"/>
    </source>
</evidence>
<dbReference type="EMBL" id="OUNR01000003">
    <property type="protein sequence ID" value="SPP64285.1"/>
    <property type="molecule type" value="Genomic_DNA"/>
</dbReference>
<dbReference type="Proteomes" id="UP000248168">
    <property type="component" value="Unassembled WGS sequence"/>
</dbReference>
<reference evidence="5" key="1">
    <citation type="submission" date="2018-04" db="EMBL/GenBank/DDBJ databases">
        <authorList>
            <person name="Lucker S."/>
            <person name="Sakoula D."/>
        </authorList>
    </citation>
    <scope>NUCLEOTIDE SEQUENCE [LARGE SCALE GENOMIC DNA]</scope>
</reference>
<dbReference type="InterPro" id="IPR003489">
    <property type="entry name" value="RHF/RaiA"/>
</dbReference>
<sequence length="187" mass="21173">MKLRITGRHMDVTSALRRYLETRFDRLDRYEVKAGMIQVVLSVEKLQHKAEAVCMVHGKRVQAKTSTREMYATIDALVDRIDGQLRKLKERLVSHKPAKATRVRSVRALAAEWQEVPVFKVERRAVPVLSFSEAHDRFGGHSEAFLLFANVETGSLHVLQRSVSGRVVLIEPFAEGRRGHSFPGAGE</sequence>
<dbReference type="NCBIfam" id="TIGR00741">
    <property type="entry name" value="yfiA"/>
    <property type="match status" value="1"/>
</dbReference>
<dbReference type="Gene3D" id="3.30.160.100">
    <property type="entry name" value="Ribosome hibernation promotion factor-like"/>
    <property type="match status" value="1"/>
</dbReference>
<dbReference type="PANTHER" id="PTHR33231">
    <property type="entry name" value="30S RIBOSOMAL PROTEIN"/>
    <property type="match status" value="1"/>
</dbReference>
<dbReference type="FunCoup" id="A0A330L4S0">
    <property type="interactions" value="239"/>
</dbReference>
<dbReference type="CDD" id="cd00552">
    <property type="entry name" value="RaiA"/>
    <property type="match status" value="1"/>
</dbReference>
<evidence type="ECO:0000256" key="3">
    <source>
        <dbReference type="ARBA" id="ARBA00041148"/>
    </source>
</evidence>
<dbReference type="PANTHER" id="PTHR33231:SF1">
    <property type="entry name" value="30S RIBOSOMAL PROTEIN"/>
    <property type="match status" value="1"/>
</dbReference>
<dbReference type="InParanoid" id="A0A330L4S0"/>
<accession>A0A330L4S0</accession>
<comment type="subunit">
    <text evidence="2">Associates exclusively with 100S ribosomes, which are dimers of 70S ribosomes.</text>
</comment>
<dbReference type="AlphaFoldDB" id="A0A330L4S0"/>
<evidence type="ECO:0000256" key="2">
    <source>
        <dbReference type="ARBA" id="ARBA00038695"/>
    </source>
</evidence>
<dbReference type="SUPFAM" id="SSF69754">
    <property type="entry name" value="Ribosome binding protein Y (YfiA homologue)"/>
    <property type="match status" value="1"/>
</dbReference>
<keyword evidence="4" id="KW-0689">Ribosomal protein</keyword>
<dbReference type="RefSeq" id="WP_121988698.1">
    <property type="nucleotide sequence ID" value="NZ_OUNR01000003.1"/>
</dbReference>
<keyword evidence="5" id="KW-1185">Reference proteome</keyword>
<keyword evidence="1" id="KW-0810">Translation regulation</keyword>
<dbReference type="GO" id="GO:0022627">
    <property type="term" value="C:cytosolic small ribosomal subunit"/>
    <property type="evidence" value="ECO:0007669"/>
    <property type="project" value="TreeGrafter"/>
</dbReference>
<dbReference type="GO" id="GO:0043024">
    <property type="term" value="F:ribosomal small subunit binding"/>
    <property type="evidence" value="ECO:0007669"/>
    <property type="project" value="TreeGrafter"/>
</dbReference>
<evidence type="ECO:0000313" key="4">
    <source>
        <dbReference type="EMBL" id="SPP64285.1"/>
    </source>
</evidence>
<proteinExistence type="predicted"/>
<organism evidence="4 5">
    <name type="scientific">Nitrospira lenta</name>
    <dbReference type="NCBI Taxonomy" id="1436998"/>
    <lineage>
        <taxon>Bacteria</taxon>
        <taxon>Pseudomonadati</taxon>
        <taxon>Nitrospirota</taxon>
        <taxon>Nitrospiria</taxon>
        <taxon>Nitrospirales</taxon>
        <taxon>Nitrospiraceae</taxon>
        <taxon>Nitrospira</taxon>
    </lineage>
</organism>